<keyword evidence="1" id="KW-0472">Membrane</keyword>
<dbReference type="EMBL" id="SMYL01000001">
    <property type="protein sequence ID" value="TDK68690.1"/>
    <property type="molecule type" value="Genomic_DNA"/>
</dbReference>
<dbReference type="GO" id="GO:0008556">
    <property type="term" value="F:P-type potassium transmembrane transporter activity"/>
    <property type="evidence" value="ECO:0007669"/>
    <property type="project" value="InterPro"/>
</dbReference>
<protein>
    <submittedName>
        <fullName evidence="2">K(+)-transporting ATPase subunit F</fullName>
    </submittedName>
</protein>
<evidence type="ECO:0000313" key="3">
    <source>
        <dbReference type="Proteomes" id="UP000294829"/>
    </source>
</evidence>
<dbReference type="InterPro" id="IPR011726">
    <property type="entry name" value="KdpF"/>
</dbReference>
<name>A0A4R5W6U3_9BURK</name>
<dbReference type="Pfam" id="PF09604">
    <property type="entry name" value="Potass_KdpF"/>
    <property type="match status" value="1"/>
</dbReference>
<gene>
    <name evidence="2" type="primary">kdpF</name>
    <name evidence="2" type="ORF">E2I14_03910</name>
</gene>
<sequence>MSILQIIVAVIAALLFVYLVYALLKAETF</sequence>
<feature type="transmembrane region" description="Helical" evidence="1">
    <location>
        <begin position="6"/>
        <end position="24"/>
    </location>
</feature>
<accession>A0A4R5W6U3</accession>
<dbReference type="RefSeq" id="WP_133325577.1">
    <property type="nucleotide sequence ID" value="NZ_SMYL01000001.1"/>
</dbReference>
<evidence type="ECO:0000256" key="1">
    <source>
        <dbReference type="SAM" id="Phobius"/>
    </source>
</evidence>
<dbReference type="NCBIfam" id="TIGR02115">
    <property type="entry name" value="potass_kdpF"/>
    <property type="match status" value="1"/>
</dbReference>
<comment type="caution">
    <text evidence="2">The sequence shown here is derived from an EMBL/GenBank/DDBJ whole genome shotgun (WGS) entry which is preliminary data.</text>
</comment>
<keyword evidence="3" id="KW-1185">Reference proteome</keyword>
<dbReference type="AlphaFoldDB" id="A0A4R5W6U3"/>
<evidence type="ECO:0000313" key="2">
    <source>
        <dbReference type="EMBL" id="TDK68690.1"/>
    </source>
</evidence>
<keyword evidence="1" id="KW-0812">Transmembrane</keyword>
<reference evidence="2 3" key="1">
    <citation type="submission" date="2019-03" db="EMBL/GenBank/DDBJ databases">
        <title>Sapientia aquatica gen. nov., sp. nov., isolated from a crater lake.</title>
        <authorList>
            <person name="Felfoldi T."/>
            <person name="Szabo A."/>
            <person name="Toth E."/>
            <person name="Schumann P."/>
            <person name="Keki Z."/>
            <person name="Marialigeti K."/>
            <person name="Mathe I."/>
        </authorList>
    </citation>
    <scope>NUCLEOTIDE SEQUENCE [LARGE SCALE GENOMIC DNA]</scope>
    <source>
        <strain evidence="2 3">SA-152</strain>
    </source>
</reference>
<dbReference type="Proteomes" id="UP000294829">
    <property type="component" value="Unassembled WGS sequence"/>
</dbReference>
<keyword evidence="1" id="KW-1133">Transmembrane helix</keyword>
<dbReference type="GO" id="GO:0005886">
    <property type="term" value="C:plasma membrane"/>
    <property type="evidence" value="ECO:0007669"/>
    <property type="project" value="InterPro"/>
</dbReference>
<proteinExistence type="predicted"/>
<organism evidence="2 3">
    <name type="scientific">Sapientia aquatica</name>
    <dbReference type="NCBI Taxonomy" id="1549640"/>
    <lineage>
        <taxon>Bacteria</taxon>
        <taxon>Pseudomonadati</taxon>
        <taxon>Pseudomonadota</taxon>
        <taxon>Betaproteobacteria</taxon>
        <taxon>Burkholderiales</taxon>
        <taxon>Oxalobacteraceae</taxon>
        <taxon>Sapientia</taxon>
    </lineage>
</organism>